<dbReference type="AlphaFoldDB" id="A0A8T2V7D6"/>
<dbReference type="Proteomes" id="UP000825935">
    <property type="component" value="Chromosome 3"/>
</dbReference>
<evidence type="ECO:0000256" key="5">
    <source>
        <dbReference type="ARBA" id="ARBA00022695"/>
    </source>
</evidence>
<dbReference type="PANTHER" id="PTHR10102:SF8">
    <property type="entry name" value="DNA-DIRECTED RNA POLYMERASE-RELATED"/>
    <property type="match status" value="1"/>
</dbReference>
<dbReference type="GO" id="GO:0003677">
    <property type="term" value="F:DNA binding"/>
    <property type="evidence" value="ECO:0007669"/>
    <property type="project" value="InterPro"/>
</dbReference>
<comment type="similarity">
    <text evidence="1">Belongs to the phage and mitochondrial RNA polymerase family.</text>
</comment>
<comment type="catalytic activity">
    <reaction evidence="7">
        <text>RNA(n) + a ribonucleoside 5'-triphosphate = RNA(n+1) + diphosphate</text>
        <dbReference type="Rhea" id="RHEA:21248"/>
        <dbReference type="Rhea" id="RHEA-COMP:14527"/>
        <dbReference type="Rhea" id="RHEA-COMP:17342"/>
        <dbReference type="ChEBI" id="CHEBI:33019"/>
        <dbReference type="ChEBI" id="CHEBI:61557"/>
        <dbReference type="ChEBI" id="CHEBI:140395"/>
        <dbReference type="EC" id="2.7.7.6"/>
    </reaction>
</comment>
<reference evidence="9" key="1">
    <citation type="submission" date="2021-08" db="EMBL/GenBank/DDBJ databases">
        <title>WGS assembly of Ceratopteris richardii.</title>
        <authorList>
            <person name="Marchant D.B."/>
            <person name="Chen G."/>
            <person name="Jenkins J."/>
            <person name="Shu S."/>
            <person name="Leebens-Mack J."/>
            <person name="Grimwood J."/>
            <person name="Schmutz J."/>
            <person name="Soltis P."/>
            <person name="Soltis D."/>
            <person name="Chen Z.-H."/>
        </authorList>
    </citation>
    <scope>NUCLEOTIDE SEQUENCE</scope>
    <source>
        <strain evidence="9">Whitten #5841</strain>
        <tissue evidence="9">Leaf</tissue>
    </source>
</reference>
<organism evidence="9 10">
    <name type="scientific">Ceratopteris richardii</name>
    <name type="common">Triangle waterfern</name>
    <dbReference type="NCBI Taxonomy" id="49495"/>
    <lineage>
        <taxon>Eukaryota</taxon>
        <taxon>Viridiplantae</taxon>
        <taxon>Streptophyta</taxon>
        <taxon>Embryophyta</taxon>
        <taxon>Tracheophyta</taxon>
        <taxon>Polypodiopsida</taxon>
        <taxon>Polypodiidae</taxon>
        <taxon>Polypodiales</taxon>
        <taxon>Pteridineae</taxon>
        <taxon>Pteridaceae</taxon>
        <taxon>Parkerioideae</taxon>
        <taxon>Ceratopteris</taxon>
    </lineage>
</organism>
<keyword evidence="10" id="KW-1185">Reference proteome</keyword>
<dbReference type="InterPro" id="IPR043502">
    <property type="entry name" value="DNA/RNA_pol_sf"/>
</dbReference>
<dbReference type="OrthoDB" id="422728at2759"/>
<feature type="domain" description="DNA-directed RNA polymerase C-terminal" evidence="8">
    <location>
        <begin position="223"/>
        <end position="296"/>
    </location>
</feature>
<name>A0A8T2V7D6_CERRI</name>
<evidence type="ECO:0000313" key="10">
    <source>
        <dbReference type="Proteomes" id="UP000825935"/>
    </source>
</evidence>
<evidence type="ECO:0000256" key="3">
    <source>
        <dbReference type="ARBA" id="ARBA00022478"/>
    </source>
</evidence>
<dbReference type="Pfam" id="PF00940">
    <property type="entry name" value="RNA_pol"/>
    <property type="match status" value="1"/>
</dbReference>
<accession>A0A8T2V7D6</accession>
<evidence type="ECO:0000256" key="2">
    <source>
        <dbReference type="ARBA" id="ARBA00012418"/>
    </source>
</evidence>
<dbReference type="EC" id="2.7.7.6" evidence="2"/>
<dbReference type="InterPro" id="IPR046950">
    <property type="entry name" value="DNA-dir_Rpol_C_phage-type"/>
</dbReference>
<evidence type="ECO:0000256" key="4">
    <source>
        <dbReference type="ARBA" id="ARBA00022679"/>
    </source>
</evidence>
<evidence type="ECO:0000256" key="6">
    <source>
        <dbReference type="ARBA" id="ARBA00023163"/>
    </source>
</evidence>
<evidence type="ECO:0000259" key="8">
    <source>
        <dbReference type="Pfam" id="PF00940"/>
    </source>
</evidence>
<dbReference type="EMBL" id="CM035408">
    <property type="protein sequence ID" value="KAH7441645.1"/>
    <property type="molecule type" value="Genomic_DNA"/>
</dbReference>
<dbReference type="GO" id="GO:0006390">
    <property type="term" value="P:mitochondrial transcription"/>
    <property type="evidence" value="ECO:0007669"/>
    <property type="project" value="TreeGrafter"/>
</dbReference>
<keyword evidence="3" id="KW-0240">DNA-directed RNA polymerase</keyword>
<dbReference type="PANTHER" id="PTHR10102">
    <property type="entry name" value="DNA-DIRECTED RNA POLYMERASE, MITOCHONDRIAL"/>
    <property type="match status" value="1"/>
</dbReference>
<dbReference type="GO" id="GO:0034245">
    <property type="term" value="C:mitochondrial DNA-directed RNA polymerase complex"/>
    <property type="evidence" value="ECO:0007669"/>
    <property type="project" value="TreeGrafter"/>
</dbReference>
<keyword evidence="5" id="KW-0548">Nucleotidyltransferase</keyword>
<evidence type="ECO:0000256" key="7">
    <source>
        <dbReference type="ARBA" id="ARBA00048552"/>
    </source>
</evidence>
<gene>
    <name evidence="9" type="ORF">KP509_03G047100</name>
</gene>
<dbReference type="SUPFAM" id="SSF56672">
    <property type="entry name" value="DNA/RNA polymerases"/>
    <property type="match status" value="1"/>
</dbReference>
<comment type="caution">
    <text evidence="9">The sequence shown here is derived from an EMBL/GenBank/DDBJ whole genome shotgun (WGS) entry which is preliminary data.</text>
</comment>
<sequence>MENKTEKEAAHRKLELEIEKKNMLFDEKSIYKTCSDLFEMLTRDPFTYEKRATNMRNMLFVRVIPSSKVDKPYGLNVNLESFVFESRNYVDFPYSSLFKEFLIESQKARNEKLIFTMAKSFNGYDIYFPAFQDFRGRIYRTGIFQLHGCDLYRSLLMFDNSGPTRKLSLSEIPMPIKTAAAKLYKSSFENDYTIESMTMAKKPFQLLCKALLILKGACYEFEPIFMDASSSAYQIMAYLLQDVHLAKHANLIPGMKRNDLYMILREDFMKYLIEGENLDPRLEPYITRKLIKKIFMPIT</sequence>
<dbReference type="InterPro" id="IPR002092">
    <property type="entry name" value="DNA-dir_Rpol_phage-type"/>
</dbReference>
<proteinExistence type="inferred from homology"/>
<protein>
    <recommendedName>
        <fullName evidence="2">DNA-directed RNA polymerase</fullName>
        <ecNumber evidence="2">2.7.7.6</ecNumber>
    </recommendedName>
</protein>
<keyword evidence="6" id="KW-0804">Transcription</keyword>
<evidence type="ECO:0000256" key="1">
    <source>
        <dbReference type="ARBA" id="ARBA00009493"/>
    </source>
</evidence>
<evidence type="ECO:0000313" key="9">
    <source>
        <dbReference type="EMBL" id="KAH7441645.1"/>
    </source>
</evidence>
<keyword evidence="4" id="KW-0808">Transferase</keyword>
<dbReference type="GO" id="GO:0003899">
    <property type="term" value="F:DNA-directed RNA polymerase activity"/>
    <property type="evidence" value="ECO:0007669"/>
    <property type="project" value="UniProtKB-EC"/>
</dbReference>